<evidence type="ECO:0000256" key="6">
    <source>
        <dbReference type="SAM" id="MobiDB-lite"/>
    </source>
</evidence>
<evidence type="ECO:0000259" key="7">
    <source>
        <dbReference type="PROSITE" id="PS51387"/>
    </source>
</evidence>
<feature type="compositionally biased region" description="Low complexity" evidence="6">
    <location>
        <begin position="26"/>
        <end position="56"/>
    </location>
</feature>
<dbReference type="Pfam" id="PF01565">
    <property type="entry name" value="FAD_binding_4"/>
    <property type="match status" value="1"/>
</dbReference>
<dbReference type="InterPro" id="IPR016166">
    <property type="entry name" value="FAD-bd_PCMH"/>
</dbReference>
<evidence type="ECO:0000313" key="8">
    <source>
        <dbReference type="EMBL" id="MEZ0491770.1"/>
    </source>
</evidence>
<evidence type="ECO:0000256" key="4">
    <source>
        <dbReference type="ARBA" id="ARBA00022827"/>
    </source>
</evidence>
<keyword evidence="3" id="KW-0285">Flavoprotein</keyword>
<sequence length="523" mass="52739">MDPSPSTARPTRRALLAGGLALATAGCTSGSPGAPPASGAPSSPATAAPTPSSSPSWGSLRVSGGVSLRGANGYDDGFDARSLLYNPRFSPAPQAVAHCETADDVAACVRFAADQGAGLRLRNGGHSYGGWSAGDGLVADLSPMAAVEVDREARTARIGAGARLIDVYAAVGAAGFAVGSGSCPTVGLSGLTLGGGVGVLARSFGLTCDQVSAIDVVTADGRTRTVGVDSTDGDDADLFWALRGGGGGIAAVTSWTFALRPAPEVAVFFVRWPLSAGADVLAAWQRWQADAPRELWSTCKLLRNPGDGDRVQVSGTWTGGGAPDLSGLLAGLPAPAARSGRRLAYPEAMSYEAGCSGLDADTCTARALDAEHRQPFAATSSMLPEALPQAGLDAAQAAVQQISPPPGAVEAGMSFDALGGAVADVAPDATAFPWRTALATVQHTATWTGGGDSDDPAPFDAVVAGTREALRPWAGGSAYVNYADPDLPDRAQACWGPNRARLQQVAAGVDPDGLFAFPGGIRT</sequence>
<accession>A0ABV4I182</accession>
<evidence type="ECO:0000256" key="5">
    <source>
        <dbReference type="ARBA" id="ARBA00023002"/>
    </source>
</evidence>
<dbReference type="EMBL" id="JBGGTQ010000002">
    <property type="protein sequence ID" value="MEZ0491770.1"/>
    <property type="molecule type" value="Genomic_DNA"/>
</dbReference>
<dbReference type="Proteomes" id="UP001566476">
    <property type="component" value="Unassembled WGS sequence"/>
</dbReference>
<protein>
    <submittedName>
        <fullName evidence="8">FAD-binding oxidoreductase</fullName>
    </submittedName>
</protein>
<name>A0ABV4I182_9ACTN</name>
<evidence type="ECO:0000313" key="9">
    <source>
        <dbReference type="Proteomes" id="UP001566476"/>
    </source>
</evidence>
<dbReference type="InterPro" id="IPR050416">
    <property type="entry name" value="FAD-linked_Oxidoreductase"/>
</dbReference>
<gene>
    <name evidence="8" type="ORF">AB2L28_05910</name>
</gene>
<keyword evidence="5" id="KW-0560">Oxidoreductase</keyword>
<dbReference type="PROSITE" id="PS51318">
    <property type="entry name" value="TAT"/>
    <property type="match status" value="1"/>
</dbReference>
<dbReference type="InterPro" id="IPR006311">
    <property type="entry name" value="TAT_signal"/>
</dbReference>
<evidence type="ECO:0000256" key="3">
    <source>
        <dbReference type="ARBA" id="ARBA00022630"/>
    </source>
</evidence>
<dbReference type="Pfam" id="PF08031">
    <property type="entry name" value="BBE"/>
    <property type="match status" value="1"/>
</dbReference>
<dbReference type="InterPro" id="IPR012951">
    <property type="entry name" value="BBE"/>
</dbReference>
<dbReference type="InterPro" id="IPR006094">
    <property type="entry name" value="Oxid_FAD_bind_N"/>
</dbReference>
<organism evidence="8 9">
    <name type="scientific">Kineococcus mangrovi</name>
    <dbReference type="NCBI Taxonomy" id="1660183"/>
    <lineage>
        <taxon>Bacteria</taxon>
        <taxon>Bacillati</taxon>
        <taxon>Actinomycetota</taxon>
        <taxon>Actinomycetes</taxon>
        <taxon>Kineosporiales</taxon>
        <taxon>Kineosporiaceae</taxon>
        <taxon>Kineococcus</taxon>
    </lineage>
</organism>
<dbReference type="PANTHER" id="PTHR42973">
    <property type="entry name" value="BINDING OXIDOREDUCTASE, PUTATIVE (AFU_ORTHOLOGUE AFUA_1G17690)-RELATED"/>
    <property type="match status" value="1"/>
</dbReference>
<dbReference type="InterPro" id="IPR016169">
    <property type="entry name" value="FAD-bd_PCMH_sub2"/>
</dbReference>
<dbReference type="Gene3D" id="3.40.462.20">
    <property type="match status" value="1"/>
</dbReference>
<dbReference type="PROSITE" id="PS51387">
    <property type="entry name" value="FAD_PCMH"/>
    <property type="match status" value="1"/>
</dbReference>
<keyword evidence="4" id="KW-0274">FAD</keyword>
<dbReference type="Gene3D" id="3.30.465.10">
    <property type="match status" value="1"/>
</dbReference>
<keyword evidence="9" id="KW-1185">Reference proteome</keyword>
<feature type="domain" description="FAD-binding PCMH-type" evidence="7">
    <location>
        <begin position="89"/>
        <end position="262"/>
    </location>
</feature>
<evidence type="ECO:0000256" key="1">
    <source>
        <dbReference type="ARBA" id="ARBA00001974"/>
    </source>
</evidence>
<dbReference type="PANTHER" id="PTHR42973:SF39">
    <property type="entry name" value="FAD-BINDING PCMH-TYPE DOMAIN-CONTAINING PROTEIN"/>
    <property type="match status" value="1"/>
</dbReference>
<reference evidence="8 9" key="1">
    <citation type="submission" date="2024-07" db="EMBL/GenBank/DDBJ databases">
        <authorList>
            <person name="Thanompreechachai J."/>
            <person name="Duangmal K."/>
        </authorList>
    </citation>
    <scope>NUCLEOTIDE SEQUENCE [LARGE SCALE GENOMIC DNA]</scope>
    <source>
        <strain evidence="8 9">TBRC 1896</strain>
    </source>
</reference>
<evidence type="ECO:0000256" key="2">
    <source>
        <dbReference type="ARBA" id="ARBA00005466"/>
    </source>
</evidence>
<comment type="similarity">
    <text evidence="2">Belongs to the oxygen-dependent FAD-linked oxidoreductase family.</text>
</comment>
<comment type="cofactor">
    <cofactor evidence="1">
        <name>FAD</name>
        <dbReference type="ChEBI" id="CHEBI:57692"/>
    </cofactor>
</comment>
<feature type="region of interest" description="Disordered" evidence="6">
    <location>
        <begin position="26"/>
        <end position="60"/>
    </location>
</feature>
<dbReference type="InterPro" id="IPR036318">
    <property type="entry name" value="FAD-bd_PCMH-like_sf"/>
</dbReference>
<proteinExistence type="inferred from homology"/>
<dbReference type="SUPFAM" id="SSF56176">
    <property type="entry name" value="FAD-binding/transporter-associated domain-like"/>
    <property type="match status" value="1"/>
</dbReference>
<comment type="caution">
    <text evidence="8">The sequence shown here is derived from an EMBL/GenBank/DDBJ whole genome shotgun (WGS) entry which is preliminary data.</text>
</comment>
<dbReference type="RefSeq" id="WP_370717798.1">
    <property type="nucleotide sequence ID" value="NZ_JBGGTQ010000002.1"/>
</dbReference>